<organism evidence="1">
    <name type="scientific">uncultured Solirubrobacteraceae bacterium</name>
    <dbReference type="NCBI Taxonomy" id="1162706"/>
    <lineage>
        <taxon>Bacteria</taxon>
        <taxon>Bacillati</taxon>
        <taxon>Actinomycetota</taxon>
        <taxon>Thermoleophilia</taxon>
        <taxon>Solirubrobacterales</taxon>
        <taxon>Solirubrobacteraceae</taxon>
        <taxon>environmental samples</taxon>
    </lineage>
</organism>
<proteinExistence type="predicted"/>
<dbReference type="SUPFAM" id="SSF141694">
    <property type="entry name" value="AF2212/PG0164-like"/>
    <property type="match status" value="1"/>
</dbReference>
<sequence>MEGVCFARVQIPQGQVTATMFEAPVDMRATFGRARPPLLVTVNGHTYRTTPGACGGRAYVPLNQTNRAAAGVQAGDEIEVVLALDTEPRTVDVPDDLAAALAVDAIAQERFAAMSYSHPREYVDWIEEAKRPQTCARRIGRASSGCAAVTVSVDAGRARRSRRWRGLVTTSCPSQERVTFRRNSLDTPYDLSDERVGAVTRRCVLRGVHRERARYDELRSCRWRRM</sequence>
<name>A0A6J4TVR0_9ACTN</name>
<gene>
    <name evidence="1" type="ORF">AVDCRST_MAG67-4489</name>
</gene>
<protein>
    <recommendedName>
        <fullName evidence="2">DUF1905 domain-containing protein</fullName>
    </recommendedName>
</protein>
<dbReference type="InterPro" id="IPR037079">
    <property type="entry name" value="AF2212/PG0164-like_sf"/>
</dbReference>
<dbReference type="EMBL" id="CADCVQ010000176">
    <property type="protein sequence ID" value="CAA9532970.1"/>
    <property type="molecule type" value="Genomic_DNA"/>
</dbReference>
<dbReference type="AlphaFoldDB" id="A0A6J4TVR0"/>
<dbReference type="Pfam" id="PF08922">
    <property type="entry name" value="DUF1905"/>
    <property type="match status" value="1"/>
</dbReference>
<dbReference type="InterPro" id="IPR015018">
    <property type="entry name" value="DUF1905"/>
</dbReference>
<evidence type="ECO:0008006" key="2">
    <source>
        <dbReference type="Google" id="ProtNLM"/>
    </source>
</evidence>
<dbReference type="Gene3D" id="2.40.30.100">
    <property type="entry name" value="AF2212/PG0164-like"/>
    <property type="match status" value="1"/>
</dbReference>
<reference evidence="1" key="1">
    <citation type="submission" date="2020-02" db="EMBL/GenBank/DDBJ databases">
        <authorList>
            <person name="Meier V. D."/>
        </authorList>
    </citation>
    <scope>NUCLEOTIDE SEQUENCE</scope>
    <source>
        <strain evidence="1">AVDCRST_MAG67</strain>
    </source>
</reference>
<dbReference type="Pfam" id="PF13376">
    <property type="entry name" value="OmdA"/>
    <property type="match status" value="1"/>
</dbReference>
<accession>A0A6J4TVR0</accession>
<evidence type="ECO:0000313" key="1">
    <source>
        <dbReference type="EMBL" id="CAA9532970.1"/>
    </source>
</evidence>